<organism evidence="3 4">
    <name type="scientific">Westerdykella ornata</name>
    <dbReference type="NCBI Taxonomy" id="318751"/>
    <lineage>
        <taxon>Eukaryota</taxon>
        <taxon>Fungi</taxon>
        <taxon>Dikarya</taxon>
        <taxon>Ascomycota</taxon>
        <taxon>Pezizomycotina</taxon>
        <taxon>Dothideomycetes</taxon>
        <taxon>Pleosporomycetidae</taxon>
        <taxon>Pleosporales</taxon>
        <taxon>Sporormiaceae</taxon>
        <taxon>Westerdykella</taxon>
    </lineage>
</organism>
<feature type="non-terminal residue" evidence="3">
    <location>
        <position position="145"/>
    </location>
</feature>
<keyword evidence="2" id="KW-0812">Transmembrane</keyword>
<gene>
    <name evidence="3" type="ORF">EI97DRAFT_345990</name>
</gene>
<keyword evidence="2" id="KW-1133">Transmembrane helix</keyword>
<keyword evidence="4" id="KW-1185">Reference proteome</keyword>
<dbReference type="InterPro" id="IPR011431">
    <property type="entry name" value="Trafficking_Pga2"/>
</dbReference>
<dbReference type="EMBL" id="ML986484">
    <property type="protein sequence ID" value="KAF2281447.1"/>
    <property type="molecule type" value="Genomic_DNA"/>
</dbReference>
<evidence type="ECO:0000313" key="4">
    <source>
        <dbReference type="Proteomes" id="UP000800097"/>
    </source>
</evidence>
<feature type="non-terminal residue" evidence="3">
    <location>
        <position position="1"/>
    </location>
</feature>
<dbReference type="OrthoDB" id="4227028at2759"/>
<dbReference type="GeneID" id="54547957"/>
<feature type="region of interest" description="Disordered" evidence="1">
    <location>
        <begin position="125"/>
        <end position="145"/>
    </location>
</feature>
<evidence type="ECO:0000256" key="2">
    <source>
        <dbReference type="SAM" id="Phobius"/>
    </source>
</evidence>
<sequence>SQLLSTWGSNFTRNTKAGLADMTPKDWIRLVIIVGTYCLLRPYLIKLGGRMQTKSHEADAAETEALGAEISPNDLRGGKKGKIEIPGVGDSSDEDEEESRPGDWGKKARVRQRKFIREALEREERRLAEDQEAESDKEIEQFLVD</sequence>
<name>A0A6A6JYH0_WESOR</name>
<proteinExistence type="predicted"/>
<dbReference type="RefSeq" id="XP_033658984.1">
    <property type="nucleotide sequence ID" value="XM_033794782.1"/>
</dbReference>
<dbReference type="Proteomes" id="UP000800097">
    <property type="component" value="Unassembled WGS sequence"/>
</dbReference>
<dbReference type="PANTHER" id="PTHR28199">
    <property type="entry name" value="PROCESSING OF GAS1 AND ALP PROTEIN 2"/>
    <property type="match status" value="1"/>
</dbReference>
<dbReference type="Pfam" id="PF07543">
    <property type="entry name" value="PGA2"/>
    <property type="match status" value="1"/>
</dbReference>
<evidence type="ECO:0000313" key="3">
    <source>
        <dbReference type="EMBL" id="KAF2281447.1"/>
    </source>
</evidence>
<protein>
    <submittedName>
        <fullName evidence="3">DUF1531-domain-containing protein</fullName>
    </submittedName>
</protein>
<accession>A0A6A6JYH0</accession>
<dbReference type="AlphaFoldDB" id="A0A6A6JYH0"/>
<feature type="region of interest" description="Disordered" evidence="1">
    <location>
        <begin position="51"/>
        <end position="106"/>
    </location>
</feature>
<keyword evidence="2" id="KW-0472">Membrane</keyword>
<dbReference type="PANTHER" id="PTHR28199:SF1">
    <property type="entry name" value="PROCESSING OF GAS1 AND ALP PROTEIN 2"/>
    <property type="match status" value="1"/>
</dbReference>
<reference evidence="3" key="1">
    <citation type="journal article" date="2020" name="Stud. Mycol.">
        <title>101 Dothideomycetes genomes: a test case for predicting lifestyles and emergence of pathogens.</title>
        <authorList>
            <person name="Haridas S."/>
            <person name="Albert R."/>
            <person name="Binder M."/>
            <person name="Bloem J."/>
            <person name="Labutti K."/>
            <person name="Salamov A."/>
            <person name="Andreopoulos B."/>
            <person name="Baker S."/>
            <person name="Barry K."/>
            <person name="Bills G."/>
            <person name="Bluhm B."/>
            <person name="Cannon C."/>
            <person name="Castanera R."/>
            <person name="Culley D."/>
            <person name="Daum C."/>
            <person name="Ezra D."/>
            <person name="Gonzalez J."/>
            <person name="Henrissat B."/>
            <person name="Kuo A."/>
            <person name="Liang C."/>
            <person name="Lipzen A."/>
            <person name="Lutzoni F."/>
            <person name="Magnuson J."/>
            <person name="Mondo S."/>
            <person name="Nolan M."/>
            <person name="Ohm R."/>
            <person name="Pangilinan J."/>
            <person name="Park H.-J."/>
            <person name="Ramirez L."/>
            <person name="Alfaro M."/>
            <person name="Sun H."/>
            <person name="Tritt A."/>
            <person name="Yoshinaga Y."/>
            <person name="Zwiers L.-H."/>
            <person name="Turgeon B."/>
            <person name="Goodwin S."/>
            <person name="Spatafora J."/>
            <person name="Crous P."/>
            <person name="Grigoriev I."/>
        </authorList>
    </citation>
    <scope>NUCLEOTIDE SEQUENCE</scope>
    <source>
        <strain evidence="3">CBS 379.55</strain>
    </source>
</reference>
<dbReference type="GO" id="GO:0015031">
    <property type="term" value="P:protein transport"/>
    <property type="evidence" value="ECO:0007669"/>
    <property type="project" value="TreeGrafter"/>
</dbReference>
<evidence type="ECO:0000256" key="1">
    <source>
        <dbReference type="SAM" id="MobiDB-lite"/>
    </source>
</evidence>
<feature type="transmembrane region" description="Helical" evidence="2">
    <location>
        <begin position="27"/>
        <end position="44"/>
    </location>
</feature>
<dbReference type="PIRSF" id="PIRSF022909">
    <property type="entry name" value="UCP022909"/>
    <property type="match status" value="1"/>
</dbReference>